<organism evidence="7 8">
    <name type="scientific">Pleomorphomonas diazotrophica</name>
    <dbReference type="NCBI Taxonomy" id="1166257"/>
    <lineage>
        <taxon>Bacteria</taxon>
        <taxon>Pseudomonadati</taxon>
        <taxon>Pseudomonadota</taxon>
        <taxon>Alphaproteobacteria</taxon>
        <taxon>Hyphomicrobiales</taxon>
        <taxon>Pleomorphomonadaceae</taxon>
        <taxon>Pleomorphomonas</taxon>
    </lineage>
</organism>
<dbReference type="PANTHER" id="PTHR30086">
    <property type="entry name" value="ARGININE EXPORTER PROTEIN ARGO"/>
    <property type="match status" value="1"/>
</dbReference>
<dbReference type="GO" id="GO:0005886">
    <property type="term" value="C:plasma membrane"/>
    <property type="evidence" value="ECO:0007669"/>
    <property type="project" value="UniProtKB-SubCell"/>
</dbReference>
<dbReference type="OrthoDB" id="9804822at2"/>
<keyword evidence="2" id="KW-1003">Cell membrane</keyword>
<evidence type="ECO:0000313" key="8">
    <source>
        <dbReference type="Proteomes" id="UP000233491"/>
    </source>
</evidence>
<keyword evidence="8" id="KW-1185">Reference proteome</keyword>
<evidence type="ECO:0000256" key="6">
    <source>
        <dbReference type="SAM" id="Phobius"/>
    </source>
</evidence>
<evidence type="ECO:0000256" key="2">
    <source>
        <dbReference type="ARBA" id="ARBA00022475"/>
    </source>
</evidence>
<feature type="transmembrane region" description="Helical" evidence="6">
    <location>
        <begin position="151"/>
        <end position="173"/>
    </location>
</feature>
<comment type="caution">
    <text evidence="7">The sequence shown here is derived from an EMBL/GenBank/DDBJ whole genome shotgun (WGS) entry which is preliminary data.</text>
</comment>
<feature type="transmembrane region" description="Helical" evidence="6">
    <location>
        <begin position="42"/>
        <end position="61"/>
    </location>
</feature>
<dbReference type="Proteomes" id="UP000233491">
    <property type="component" value="Unassembled WGS sequence"/>
</dbReference>
<proteinExistence type="predicted"/>
<dbReference type="Pfam" id="PF01810">
    <property type="entry name" value="LysE"/>
    <property type="match status" value="1"/>
</dbReference>
<evidence type="ECO:0000256" key="4">
    <source>
        <dbReference type="ARBA" id="ARBA00022989"/>
    </source>
</evidence>
<keyword evidence="3 6" id="KW-0812">Transmembrane</keyword>
<comment type="subcellular location">
    <subcellularLocation>
        <location evidence="1">Cell membrane</location>
        <topology evidence="1">Multi-pass membrane protein</topology>
    </subcellularLocation>
</comment>
<name>A0A1I4TWC5_9HYPH</name>
<dbReference type="PANTHER" id="PTHR30086:SF20">
    <property type="entry name" value="ARGININE EXPORTER PROTEIN ARGO-RELATED"/>
    <property type="match status" value="1"/>
</dbReference>
<evidence type="ECO:0000256" key="1">
    <source>
        <dbReference type="ARBA" id="ARBA00004651"/>
    </source>
</evidence>
<dbReference type="InterPro" id="IPR001123">
    <property type="entry name" value="LeuE-type"/>
</dbReference>
<evidence type="ECO:0000313" key="7">
    <source>
        <dbReference type="EMBL" id="PKR87719.1"/>
    </source>
</evidence>
<dbReference type="EMBL" id="PJNW01000016">
    <property type="protein sequence ID" value="PKR87719.1"/>
    <property type="molecule type" value="Genomic_DNA"/>
</dbReference>
<reference evidence="7 8" key="1">
    <citation type="submission" date="2017-12" db="EMBL/GenBank/DDBJ databases">
        <title>Anaerobic carbon monoxide metabolism by Pleomorphomonas carboxyditropha sp. nov., a new mesophilic hydrogenogenic carboxidotroph.</title>
        <authorList>
            <person name="Esquivel-Elizondo S."/>
            <person name="Krajmalnik-Brown R."/>
        </authorList>
    </citation>
    <scope>NUCLEOTIDE SEQUENCE [LARGE SCALE GENOMIC DNA]</scope>
    <source>
        <strain evidence="7 8">R5-392</strain>
    </source>
</reference>
<feature type="transmembrane region" description="Helical" evidence="6">
    <location>
        <begin position="68"/>
        <end position="88"/>
    </location>
</feature>
<dbReference type="RefSeq" id="WP_101290842.1">
    <property type="nucleotide sequence ID" value="NZ_FOUQ01000006.1"/>
</dbReference>
<protein>
    <submittedName>
        <fullName evidence="7">Lysine transporter LysE</fullName>
    </submittedName>
</protein>
<dbReference type="GO" id="GO:0015171">
    <property type="term" value="F:amino acid transmembrane transporter activity"/>
    <property type="evidence" value="ECO:0007669"/>
    <property type="project" value="TreeGrafter"/>
</dbReference>
<accession>A0A1I4TWC5</accession>
<keyword evidence="5 6" id="KW-0472">Membrane</keyword>
<sequence>MPILTLVFYTGALAVAAASPGPGMTAVVARALGGGFRAGMTFIIGIVFGDLFYLTLAIFGLASLAQEFNLAFLVIRYVGAAYLLYLAYKLWTSRADPAEVAAKVRSESAWRTVLGGFTLTLGNPKTIVFYMALLPSLMPIESITLTGYLELIGVSIVTLTAVGVVYAAAAAGAREFFRSPRAMRRLNRTAGAMMAGAAAAVVAR</sequence>
<evidence type="ECO:0000256" key="5">
    <source>
        <dbReference type="ARBA" id="ARBA00023136"/>
    </source>
</evidence>
<evidence type="ECO:0000256" key="3">
    <source>
        <dbReference type="ARBA" id="ARBA00022692"/>
    </source>
</evidence>
<keyword evidence="4 6" id="KW-1133">Transmembrane helix</keyword>
<gene>
    <name evidence="7" type="ORF">CXZ10_18510</name>
</gene>
<dbReference type="AlphaFoldDB" id="A0A1I4TWC5"/>